<name>A0A2T3AFU9_9PEZI</name>
<keyword evidence="4" id="KW-0862">Zinc</keyword>
<feature type="compositionally biased region" description="Basic and acidic residues" evidence="7">
    <location>
        <begin position="357"/>
        <end position="373"/>
    </location>
</feature>
<dbReference type="GO" id="GO:0006511">
    <property type="term" value="P:ubiquitin-dependent protein catabolic process"/>
    <property type="evidence" value="ECO:0007669"/>
    <property type="project" value="TreeGrafter"/>
</dbReference>
<feature type="domain" description="CCHC-type" evidence="8">
    <location>
        <begin position="182"/>
        <end position="196"/>
    </location>
</feature>
<dbReference type="GO" id="GO:0003676">
    <property type="term" value="F:nucleic acid binding"/>
    <property type="evidence" value="ECO:0007669"/>
    <property type="project" value="InterPro"/>
</dbReference>
<dbReference type="SMART" id="SM01180">
    <property type="entry name" value="DWNN"/>
    <property type="match status" value="1"/>
</dbReference>
<evidence type="ECO:0000256" key="2">
    <source>
        <dbReference type="ARBA" id="ARBA00022723"/>
    </source>
</evidence>
<feature type="compositionally biased region" description="Low complexity" evidence="7">
    <location>
        <begin position="463"/>
        <end position="484"/>
    </location>
</feature>
<dbReference type="InterPro" id="IPR014891">
    <property type="entry name" value="DWNN_domain"/>
</dbReference>
<keyword evidence="2" id="KW-0479">Metal-binding</keyword>
<evidence type="ECO:0000256" key="7">
    <source>
        <dbReference type="SAM" id="MobiDB-lite"/>
    </source>
</evidence>
<dbReference type="Pfam" id="PF13696">
    <property type="entry name" value="zf-CCHC_2"/>
    <property type="match status" value="1"/>
</dbReference>
<feature type="compositionally biased region" description="Low complexity" evidence="7">
    <location>
        <begin position="568"/>
        <end position="591"/>
    </location>
</feature>
<keyword evidence="3 6" id="KW-0863">Zinc-finger</keyword>
<dbReference type="GO" id="GO:0005634">
    <property type="term" value="C:nucleus"/>
    <property type="evidence" value="ECO:0007669"/>
    <property type="project" value="UniProtKB-SubCell"/>
</dbReference>
<dbReference type="SUPFAM" id="SSF57850">
    <property type="entry name" value="RING/U-box"/>
    <property type="match status" value="1"/>
</dbReference>
<dbReference type="CDD" id="cd16620">
    <property type="entry name" value="vRING-HC-C4C4_RBBP6"/>
    <property type="match status" value="1"/>
</dbReference>
<dbReference type="STRING" id="2025994.A0A2T3AFU9"/>
<dbReference type="OrthoDB" id="106784at2759"/>
<dbReference type="SMART" id="SM00343">
    <property type="entry name" value="ZnF_C2HC"/>
    <property type="match status" value="1"/>
</dbReference>
<feature type="region of interest" description="Disordered" evidence="7">
    <location>
        <begin position="99"/>
        <end position="129"/>
    </location>
</feature>
<keyword evidence="5" id="KW-0539">Nucleus</keyword>
<dbReference type="PROSITE" id="PS50158">
    <property type="entry name" value="ZF_CCHC"/>
    <property type="match status" value="1"/>
</dbReference>
<sequence length="693" mass="75756">MTSCVFVKFMSQKEPRRIEFDGTGISVFELKRDIIVKNGLDRSGTDFDLALYTEDGSEEYDDDTSVISRSTTVLARRLPAVRPGAGRAARYVSGRMPVTAKNHSRREQTTKPASSAKSQSDLAAKMASAQTEEEKMMAMFAVQGEQWKTQQEEMSHQTPVFRPGQKKTTNVPDHEPPNGYVCHRCGEKGHWIQQCPTNDNPEYNDRPRIKRTTGIPKSFLKTVDKATVLAQAGDEDGTKPSGVMVTADGEFVVAEPDKKTWDKYKAKAQSSEEAKKLAAQGEKELQERGIECDLDKKMFIDPMKTPCCAKTYCNDCITNALIEGDLVCPSCQTEGVLIDDLKPDDEASQRIDEYLKERDAAKKESSESPEDAKSPSAALAGDGTAPTSELNEESRDNQADGVVKTEVSKSPSPSISKNSPATAPSEKAGPPVNASQIEAATPPFNANSNNLKKRPAEDDLENPVAKAPKAPKAMQRAQQQQQQQQQQMGMMPDFMNMNGMNGFNPMSMGMGMGMPMGMGMMNPMMNMNPGMMNGFGGMNGFNPMAMNPMMNPMMMNGGFQPNNMNGGFHHNNNNTNNNNRPMNGNGFNGPQMTGGGNGNNNFNRGPPTGPRHGVGNNNHNHHNNNFVPSPNPINNAAANSLNPNMNMMNTMAANGGGGGGNGLEDDAYFRKPVNPHRHQNKQRRVRPSDYREL</sequence>
<evidence type="ECO:0000259" key="9">
    <source>
        <dbReference type="PROSITE" id="PS51282"/>
    </source>
</evidence>
<organism evidence="10 11">
    <name type="scientific">Coniella lustricola</name>
    <dbReference type="NCBI Taxonomy" id="2025994"/>
    <lineage>
        <taxon>Eukaryota</taxon>
        <taxon>Fungi</taxon>
        <taxon>Dikarya</taxon>
        <taxon>Ascomycota</taxon>
        <taxon>Pezizomycotina</taxon>
        <taxon>Sordariomycetes</taxon>
        <taxon>Sordariomycetidae</taxon>
        <taxon>Diaporthales</taxon>
        <taxon>Schizoparmaceae</taxon>
        <taxon>Coniella</taxon>
    </lineage>
</organism>
<dbReference type="FunCoup" id="A0A2T3AFU9">
    <property type="interactions" value="116"/>
</dbReference>
<gene>
    <name evidence="10" type="ORF">BD289DRAFT_451160</name>
</gene>
<evidence type="ECO:0000256" key="4">
    <source>
        <dbReference type="ARBA" id="ARBA00022833"/>
    </source>
</evidence>
<evidence type="ECO:0000256" key="1">
    <source>
        <dbReference type="ARBA" id="ARBA00004123"/>
    </source>
</evidence>
<feature type="region of interest" description="Disordered" evidence="7">
    <location>
        <begin position="656"/>
        <end position="693"/>
    </location>
</feature>
<dbReference type="InterPro" id="IPR033489">
    <property type="entry name" value="RBBP6"/>
</dbReference>
<dbReference type="InterPro" id="IPR025829">
    <property type="entry name" value="Zn_knuckle_CX2CX3GHX4C"/>
</dbReference>
<protein>
    <submittedName>
        <fullName evidence="10">DWNN domain-domain-containing protein</fullName>
    </submittedName>
</protein>
<dbReference type="EMBL" id="KZ678395">
    <property type="protein sequence ID" value="PSR97029.1"/>
    <property type="molecule type" value="Genomic_DNA"/>
</dbReference>
<evidence type="ECO:0000313" key="10">
    <source>
        <dbReference type="EMBL" id="PSR97029.1"/>
    </source>
</evidence>
<feature type="compositionally biased region" description="Low complexity" evidence="7">
    <location>
        <begin position="408"/>
        <end position="420"/>
    </location>
</feature>
<keyword evidence="11" id="KW-1185">Reference proteome</keyword>
<accession>A0A2T3AFU9</accession>
<evidence type="ECO:0000313" key="11">
    <source>
        <dbReference type="Proteomes" id="UP000241462"/>
    </source>
</evidence>
<dbReference type="AlphaFoldDB" id="A0A2T3AFU9"/>
<feature type="region of interest" description="Disordered" evidence="7">
    <location>
        <begin position="568"/>
        <end position="639"/>
    </location>
</feature>
<proteinExistence type="predicted"/>
<feature type="region of interest" description="Disordered" evidence="7">
    <location>
        <begin position="357"/>
        <end position="484"/>
    </location>
</feature>
<dbReference type="SUPFAM" id="SSF57756">
    <property type="entry name" value="Retrovirus zinc finger-like domains"/>
    <property type="match status" value="1"/>
</dbReference>
<dbReference type="Gene3D" id="3.30.40.10">
    <property type="entry name" value="Zinc/RING finger domain, C3HC4 (zinc finger)"/>
    <property type="match status" value="1"/>
</dbReference>
<dbReference type="Gene3D" id="4.10.60.10">
    <property type="entry name" value="Zinc finger, CCHC-type"/>
    <property type="match status" value="1"/>
</dbReference>
<dbReference type="PROSITE" id="PS51282">
    <property type="entry name" value="DWNN"/>
    <property type="match status" value="1"/>
</dbReference>
<dbReference type="GO" id="GO:0006397">
    <property type="term" value="P:mRNA processing"/>
    <property type="evidence" value="ECO:0007669"/>
    <property type="project" value="InterPro"/>
</dbReference>
<dbReference type="GO" id="GO:0016567">
    <property type="term" value="P:protein ubiquitination"/>
    <property type="evidence" value="ECO:0007669"/>
    <property type="project" value="InterPro"/>
</dbReference>
<dbReference type="Proteomes" id="UP000241462">
    <property type="component" value="Unassembled WGS sequence"/>
</dbReference>
<evidence type="ECO:0000256" key="6">
    <source>
        <dbReference type="PROSITE-ProRule" id="PRU00047"/>
    </source>
</evidence>
<feature type="compositionally biased region" description="Polar residues" evidence="7">
    <location>
        <begin position="110"/>
        <end position="121"/>
    </location>
</feature>
<dbReference type="InterPro" id="IPR036875">
    <property type="entry name" value="Znf_CCHC_sf"/>
</dbReference>
<dbReference type="Gene3D" id="3.10.20.90">
    <property type="entry name" value="Phosphatidylinositol 3-kinase Catalytic Subunit, Chain A, domain 1"/>
    <property type="match status" value="1"/>
</dbReference>
<comment type="subcellular location">
    <subcellularLocation>
        <location evidence="1">Nucleus</location>
    </subcellularLocation>
</comment>
<dbReference type="InterPro" id="IPR001878">
    <property type="entry name" value="Znf_CCHC"/>
</dbReference>
<evidence type="ECO:0000259" key="8">
    <source>
        <dbReference type="PROSITE" id="PS50158"/>
    </source>
</evidence>
<dbReference type="PANTHER" id="PTHR15439">
    <property type="entry name" value="RETINOBLASTOMA-BINDING PROTEIN 6"/>
    <property type="match status" value="1"/>
</dbReference>
<dbReference type="InParanoid" id="A0A2T3AFU9"/>
<dbReference type="InterPro" id="IPR013083">
    <property type="entry name" value="Znf_RING/FYVE/PHD"/>
</dbReference>
<evidence type="ECO:0000256" key="3">
    <source>
        <dbReference type="ARBA" id="ARBA00022771"/>
    </source>
</evidence>
<reference evidence="10 11" key="1">
    <citation type="journal article" date="2018" name="Mycol. Prog.">
        <title>Coniella lustricola, a new species from submerged detritus.</title>
        <authorList>
            <person name="Raudabaugh D.B."/>
            <person name="Iturriaga T."/>
            <person name="Carver A."/>
            <person name="Mondo S."/>
            <person name="Pangilinan J."/>
            <person name="Lipzen A."/>
            <person name="He G."/>
            <person name="Amirebrahimi M."/>
            <person name="Grigoriev I.V."/>
            <person name="Miller A.N."/>
        </authorList>
    </citation>
    <scope>NUCLEOTIDE SEQUENCE [LARGE SCALE GENOMIC DNA]</scope>
    <source>
        <strain evidence="10 11">B22-T-1</strain>
    </source>
</reference>
<feature type="domain" description="DWNN" evidence="9">
    <location>
        <begin position="5"/>
        <end position="79"/>
    </location>
</feature>
<feature type="compositionally biased region" description="Polar residues" evidence="7">
    <location>
        <begin position="433"/>
        <end position="450"/>
    </location>
</feature>
<feature type="compositionally biased region" description="Basic residues" evidence="7">
    <location>
        <begin position="673"/>
        <end position="685"/>
    </location>
</feature>
<dbReference type="GO" id="GO:0008270">
    <property type="term" value="F:zinc ion binding"/>
    <property type="evidence" value="ECO:0007669"/>
    <property type="project" value="UniProtKB-KW"/>
</dbReference>
<dbReference type="Pfam" id="PF08783">
    <property type="entry name" value="DWNN"/>
    <property type="match status" value="1"/>
</dbReference>
<dbReference type="PANTHER" id="PTHR15439:SF0">
    <property type="entry name" value="CELL DIVISION CYCLE AND APOPTOSIS REGULATOR PROTEIN 1-RELATED"/>
    <property type="match status" value="1"/>
</dbReference>
<evidence type="ECO:0000256" key="5">
    <source>
        <dbReference type="ARBA" id="ARBA00023242"/>
    </source>
</evidence>
<dbReference type="GO" id="GO:0061630">
    <property type="term" value="F:ubiquitin protein ligase activity"/>
    <property type="evidence" value="ECO:0007669"/>
    <property type="project" value="InterPro"/>
</dbReference>